<reference evidence="2 3" key="1">
    <citation type="submission" date="2019-02" db="EMBL/GenBank/DDBJ databases">
        <title>Genome sequencing of the rare red list fungi Dentipellis fragilis.</title>
        <authorList>
            <person name="Buettner E."/>
            <person name="Kellner H."/>
        </authorList>
    </citation>
    <scope>NUCLEOTIDE SEQUENCE [LARGE SCALE GENOMIC DNA]</scope>
    <source>
        <strain evidence="2 3">DSM 105465</strain>
    </source>
</reference>
<accession>A0A4Y9Y037</accession>
<keyword evidence="3" id="KW-1185">Reference proteome</keyword>
<dbReference type="EMBL" id="SEOQ01000886">
    <property type="protein sequence ID" value="TFY55776.1"/>
    <property type="molecule type" value="Genomic_DNA"/>
</dbReference>
<feature type="compositionally biased region" description="Polar residues" evidence="1">
    <location>
        <begin position="90"/>
        <end position="100"/>
    </location>
</feature>
<feature type="compositionally biased region" description="Low complexity" evidence="1">
    <location>
        <begin position="11"/>
        <end position="26"/>
    </location>
</feature>
<feature type="compositionally biased region" description="Basic and acidic residues" evidence="1">
    <location>
        <begin position="37"/>
        <end position="51"/>
    </location>
</feature>
<sequence>MATSSPSPHPSQASKSRSSWRSLSLFGRRRRSQQLEPDDHHGPDVAKEDRASVAMTEPRPRTPPVIPPTDNRLSLPPGATIPIPPGATVATPSDAATSHTPPGFFDPPPAPFVVNSESVVEYSASATSWNSDERSEDGSPDADEAIGRVTGMYDVDQLLKIPQFPRTNAQAVSVMALARSIESQRTARQGVAECGVKNSAILAGLWEEELTAATADVQQAHSGVKVLRSIIRDKGFPAGPETSDPSIQERVDKGKGREIT</sequence>
<organism evidence="2 3">
    <name type="scientific">Dentipellis fragilis</name>
    <dbReference type="NCBI Taxonomy" id="205917"/>
    <lineage>
        <taxon>Eukaryota</taxon>
        <taxon>Fungi</taxon>
        <taxon>Dikarya</taxon>
        <taxon>Basidiomycota</taxon>
        <taxon>Agaricomycotina</taxon>
        <taxon>Agaricomycetes</taxon>
        <taxon>Russulales</taxon>
        <taxon>Hericiaceae</taxon>
        <taxon>Dentipellis</taxon>
    </lineage>
</organism>
<name>A0A4Y9Y037_9AGAM</name>
<comment type="caution">
    <text evidence="2">The sequence shown here is derived from an EMBL/GenBank/DDBJ whole genome shotgun (WGS) entry which is preliminary data.</text>
</comment>
<dbReference type="OrthoDB" id="3317398at2759"/>
<evidence type="ECO:0000256" key="1">
    <source>
        <dbReference type="SAM" id="MobiDB-lite"/>
    </source>
</evidence>
<feature type="region of interest" description="Disordered" evidence="1">
    <location>
        <begin position="1"/>
        <end position="110"/>
    </location>
</feature>
<dbReference type="AlphaFoldDB" id="A0A4Y9Y037"/>
<feature type="compositionally biased region" description="Basic and acidic residues" evidence="1">
    <location>
        <begin position="247"/>
        <end position="260"/>
    </location>
</feature>
<gene>
    <name evidence="2" type="ORF">EVG20_g9194</name>
</gene>
<evidence type="ECO:0000313" key="2">
    <source>
        <dbReference type="EMBL" id="TFY55776.1"/>
    </source>
</evidence>
<protein>
    <submittedName>
        <fullName evidence="2">Uncharacterized protein</fullName>
    </submittedName>
</protein>
<evidence type="ECO:0000313" key="3">
    <source>
        <dbReference type="Proteomes" id="UP000298327"/>
    </source>
</evidence>
<dbReference type="Proteomes" id="UP000298327">
    <property type="component" value="Unassembled WGS sequence"/>
</dbReference>
<feature type="region of interest" description="Disordered" evidence="1">
    <location>
        <begin position="234"/>
        <end position="260"/>
    </location>
</feature>
<proteinExistence type="predicted"/>